<dbReference type="AlphaFoldDB" id="A9BC63"/>
<protein>
    <submittedName>
        <fullName evidence="1">Uncharacterized protein</fullName>
    </submittedName>
</protein>
<organism evidence="1 2">
    <name type="scientific">Prochlorococcus marinus (strain MIT 9211)</name>
    <dbReference type="NCBI Taxonomy" id="93059"/>
    <lineage>
        <taxon>Bacteria</taxon>
        <taxon>Bacillati</taxon>
        <taxon>Cyanobacteriota</taxon>
        <taxon>Cyanophyceae</taxon>
        <taxon>Synechococcales</taxon>
        <taxon>Prochlorococcaceae</taxon>
        <taxon>Prochlorococcus</taxon>
    </lineage>
</organism>
<reference evidence="1 2" key="1">
    <citation type="journal article" date="2007" name="PLoS Genet.">
        <title>Patterns and implications of gene gain and loss in the evolution of Prochlorococcus.</title>
        <authorList>
            <person name="Kettler G.C."/>
            <person name="Martiny A.C."/>
            <person name="Huang K."/>
            <person name="Zucker J."/>
            <person name="Coleman M.L."/>
            <person name="Rodrigue S."/>
            <person name="Chen F."/>
            <person name="Lapidus A."/>
            <person name="Ferriera S."/>
            <person name="Johnson J."/>
            <person name="Steglich C."/>
            <person name="Church G.M."/>
            <person name="Richardson P."/>
            <person name="Chisholm S.W."/>
        </authorList>
    </citation>
    <scope>NUCLEOTIDE SEQUENCE [LARGE SCALE GENOMIC DNA]</scope>
    <source>
        <strain evidence="2">MIT 9211</strain>
    </source>
</reference>
<dbReference type="HOGENOM" id="CLU_457735_0_0_3"/>
<dbReference type="Proteomes" id="UP000000788">
    <property type="component" value="Chromosome"/>
</dbReference>
<evidence type="ECO:0000313" key="1">
    <source>
        <dbReference type="EMBL" id="ABX09425.1"/>
    </source>
</evidence>
<proteinExistence type="predicted"/>
<gene>
    <name evidence="1" type="ordered locus">P9211_14941</name>
</gene>
<keyword evidence="2" id="KW-1185">Reference proteome</keyword>
<dbReference type="STRING" id="93059.P9211_14941"/>
<evidence type="ECO:0000313" key="2">
    <source>
        <dbReference type="Proteomes" id="UP000000788"/>
    </source>
</evidence>
<name>A9BC63_PROM4</name>
<accession>A9BC63</accession>
<sequence length="596" mass="69249">MNIKKYSKRVHTCFSFNYCIDLLRSQLTPKKLIKHKGLSYITFSDKILPQGTTKFIDRIMYRAFASYFVEVAIRYKKKYSSIIYTWKEYYTIPYKENVEFNARLLCSIIDFSSSKDNNEIKSSELFCQSTGNKIVDELIKRKALREKNIKITFQQFAINFPRDKRMCYYRQNIYWIKCLGRLRDIISFPKIFSSLPTPNHIALITHPRNSNYEAYQYLPTQISNEYNTFYYSHKNISKYGANNFGNIKTSFKRAFDVMLASVLTRNKHPILLSDFFVSLISELYILSVRRTIKKYRVKGIFVSYHCRHLEKLLFLAFRKEAVVSIFCDYSFGYPWKQSSILKWHSDCTQYPDYILSSGLIPSERYRRAAKREKGGLIPVNISTTCPQVIHSLNKQKKSIQHVKSIKSSLSNPLVISIFDNIYGEDTFCIEEHAMQLLNIIDSYSSTSLIISNTKRHSSTLDTLIREFDLNVLNTMHGDLSLNACSDIIISIGFQGAALKASAAFNIPIIFLVDGSFNYQECNFSFSQIKNDDISFTLDQLCLTPSQISNLLQQLKNNTNSLENFALASEKLINLFQLKPHDFNLLDKITNIMKIRK</sequence>
<dbReference type="EMBL" id="CP000878">
    <property type="protein sequence ID" value="ABX09425.1"/>
    <property type="molecule type" value="Genomic_DNA"/>
</dbReference>
<dbReference type="KEGG" id="pmj:P9211_14941"/>